<dbReference type="InterPro" id="IPR018076">
    <property type="entry name" value="T2SS_GspF_dom"/>
</dbReference>
<evidence type="ECO:0000256" key="8">
    <source>
        <dbReference type="SAM" id="Phobius"/>
    </source>
</evidence>
<evidence type="ECO:0000256" key="7">
    <source>
        <dbReference type="ARBA" id="ARBA00023136"/>
    </source>
</evidence>
<dbReference type="GO" id="GO:0005886">
    <property type="term" value="C:plasma membrane"/>
    <property type="evidence" value="ECO:0007669"/>
    <property type="project" value="UniProtKB-SubCell"/>
</dbReference>
<evidence type="ECO:0000313" key="10">
    <source>
        <dbReference type="EMBL" id="MBR7800057.1"/>
    </source>
</evidence>
<dbReference type="FunFam" id="1.20.81.30:FF:000001">
    <property type="entry name" value="Type II secretion system protein F"/>
    <property type="match status" value="2"/>
</dbReference>
<dbReference type="PRINTS" id="PR00812">
    <property type="entry name" value="BCTERIALGSPF"/>
</dbReference>
<dbReference type="InterPro" id="IPR003004">
    <property type="entry name" value="GspF/PilC"/>
</dbReference>
<feature type="transmembrane region" description="Helical" evidence="8">
    <location>
        <begin position="175"/>
        <end position="203"/>
    </location>
</feature>
<evidence type="ECO:0000256" key="1">
    <source>
        <dbReference type="ARBA" id="ARBA00004429"/>
    </source>
</evidence>
<feature type="domain" description="Type II secretion system protein GspF" evidence="9">
    <location>
        <begin position="73"/>
        <end position="196"/>
    </location>
</feature>
<protein>
    <submittedName>
        <fullName evidence="10">Type II secretion system F family protein</fullName>
    </submittedName>
</protein>
<keyword evidence="6 8" id="KW-1133">Transmembrane helix</keyword>
<dbReference type="Pfam" id="PF00482">
    <property type="entry name" value="T2SSF"/>
    <property type="match status" value="2"/>
</dbReference>
<dbReference type="PANTHER" id="PTHR30012">
    <property type="entry name" value="GENERAL SECRETION PATHWAY PROTEIN"/>
    <property type="match status" value="1"/>
</dbReference>
<evidence type="ECO:0000256" key="4">
    <source>
        <dbReference type="ARBA" id="ARBA00022519"/>
    </source>
</evidence>
<proteinExistence type="inferred from homology"/>
<keyword evidence="11" id="KW-1185">Reference proteome</keyword>
<dbReference type="PANTHER" id="PTHR30012:SF4">
    <property type="entry name" value="MSHA BIOGENESIS PROTEIN MSHG"/>
    <property type="match status" value="1"/>
</dbReference>
<dbReference type="EMBL" id="JAGSPJ010000003">
    <property type="protein sequence ID" value="MBR7800057.1"/>
    <property type="molecule type" value="Genomic_DNA"/>
</dbReference>
<evidence type="ECO:0000256" key="6">
    <source>
        <dbReference type="ARBA" id="ARBA00022989"/>
    </source>
</evidence>
<dbReference type="Gene3D" id="1.20.81.30">
    <property type="entry name" value="Type II secretion system (T2SS), domain F"/>
    <property type="match status" value="2"/>
</dbReference>
<comment type="subcellular location">
    <subcellularLocation>
        <location evidence="1">Cell inner membrane</location>
        <topology evidence="1">Multi-pass membrane protein</topology>
    </subcellularLocation>
</comment>
<reference evidence="10" key="1">
    <citation type="submission" date="2021-04" db="EMBL/GenBank/DDBJ databases">
        <title>novel species isolated from subtropical streams in China.</title>
        <authorList>
            <person name="Lu H."/>
        </authorList>
    </citation>
    <scope>NUCLEOTIDE SEQUENCE</scope>
    <source>
        <strain evidence="10">FT137W</strain>
    </source>
</reference>
<keyword evidence="3" id="KW-1003">Cell membrane</keyword>
<dbReference type="RefSeq" id="WP_212675196.1">
    <property type="nucleotide sequence ID" value="NZ_JAGSPJ010000003.1"/>
</dbReference>
<comment type="similarity">
    <text evidence="2">Belongs to the GSP F family.</text>
</comment>
<dbReference type="GO" id="GO:0015628">
    <property type="term" value="P:protein secretion by the type II secretion system"/>
    <property type="evidence" value="ECO:0007669"/>
    <property type="project" value="TreeGrafter"/>
</dbReference>
<gene>
    <name evidence="10" type="ORF">KDM90_08610</name>
</gene>
<organism evidence="10 11">
    <name type="scientific">Undibacterium fentianense</name>
    <dbReference type="NCBI Taxonomy" id="2828728"/>
    <lineage>
        <taxon>Bacteria</taxon>
        <taxon>Pseudomonadati</taxon>
        <taxon>Pseudomonadota</taxon>
        <taxon>Betaproteobacteria</taxon>
        <taxon>Burkholderiales</taxon>
        <taxon>Oxalobacteraceae</taxon>
        <taxon>Undibacterium</taxon>
    </lineage>
</organism>
<evidence type="ECO:0000313" key="11">
    <source>
        <dbReference type="Proteomes" id="UP000678545"/>
    </source>
</evidence>
<evidence type="ECO:0000256" key="5">
    <source>
        <dbReference type="ARBA" id="ARBA00022692"/>
    </source>
</evidence>
<keyword evidence="7 8" id="KW-0472">Membrane</keyword>
<feature type="transmembrane region" description="Helical" evidence="8">
    <location>
        <begin position="223"/>
        <end position="241"/>
    </location>
</feature>
<accession>A0A941IF61</accession>
<sequence>MPFFAYKARNSRGDLVEGVLEGADRDAVAGQLFGQGISPIQIEITQSASGDQELNWWQRIWERKVQALDVQLFSRQLHTLIRAGVPIMRGLTSLQESAISRSFRNVIRDLRESLDSGRELSASMRRHPAVFSLFYVSMIKVGEMTGRLDAIFLRLSEHLEFEREMRNRVKTALRYPMFVIIVMFFAIVIVNIWVIPMFAKVFAGFNAELPLMTRVLLNTSNFFVAYWWVMLSLGVGAASLFRSYIKTKDGRFWWNRQILQFPIFGRIVLKATLARFARSFAISSKSGVPIVQALSVVASTVDNAFIASRIEQMRDGVERGESILRTASTANVFTPVVLQMIAVGEETGAIDELMDEIAIMYEGEVEYELKNLSANIEPILIIALGFMVLILALGIFLPIWDLGRVALRK</sequence>
<dbReference type="AlphaFoldDB" id="A0A941IF61"/>
<evidence type="ECO:0000256" key="3">
    <source>
        <dbReference type="ARBA" id="ARBA00022475"/>
    </source>
</evidence>
<name>A0A941IF61_9BURK</name>
<dbReference type="Proteomes" id="UP000678545">
    <property type="component" value="Unassembled WGS sequence"/>
</dbReference>
<evidence type="ECO:0000256" key="2">
    <source>
        <dbReference type="ARBA" id="ARBA00005745"/>
    </source>
</evidence>
<keyword evidence="5 8" id="KW-0812">Transmembrane</keyword>
<evidence type="ECO:0000259" key="9">
    <source>
        <dbReference type="Pfam" id="PF00482"/>
    </source>
</evidence>
<dbReference type="InterPro" id="IPR042094">
    <property type="entry name" value="T2SS_GspF_sf"/>
</dbReference>
<feature type="domain" description="Type II secretion system protein GspF" evidence="9">
    <location>
        <begin position="276"/>
        <end position="398"/>
    </location>
</feature>
<feature type="transmembrane region" description="Helical" evidence="8">
    <location>
        <begin position="379"/>
        <end position="400"/>
    </location>
</feature>
<keyword evidence="4" id="KW-0997">Cell inner membrane</keyword>
<comment type="caution">
    <text evidence="10">The sequence shown here is derived from an EMBL/GenBank/DDBJ whole genome shotgun (WGS) entry which is preliminary data.</text>
</comment>